<evidence type="ECO:0000313" key="1">
    <source>
        <dbReference type="EMBL" id="VEB42697.1"/>
    </source>
</evidence>
<evidence type="ECO:0000313" key="2">
    <source>
        <dbReference type="Proteomes" id="UP000275777"/>
    </source>
</evidence>
<name>A0A3S4LK59_CHRVL</name>
<gene>
    <name evidence="1" type="ORF">NCTC9695_03147</name>
</gene>
<accession>A0A3S4LK59</accession>
<organism evidence="1 2">
    <name type="scientific">Chromobacterium violaceum</name>
    <dbReference type="NCBI Taxonomy" id="536"/>
    <lineage>
        <taxon>Bacteria</taxon>
        <taxon>Pseudomonadati</taxon>
        <taxon>Pseudomonadota</taxon>
        <taxon>Betaproteobacteria</taxon>
        <taxon>Neisseriales</taxon>
        <taxon>Chromobacteriaceae</taxon>
        <taxon>Chromobacterium</taxon>
    </lineage>
</organism>
<dbReference type="EMBL" id="LR134182">
    <property type="protein sequence ID" value="VEB42697.1"/>
    <property type="molecule type" value="Genomic_DNA"/>
</dbReference>
<proteinExistence type="predicted"/>
<sequence>MAHLQQFVSLFKYKLHDVIEAACNDRIYLPESARAS</sequence>
<dbReference type="AlphaFoldDB" id="A0A3S4LK59"/>
<dbReference type="Proteomes" id="UP000275777">
    <property type="component" value="Chromosome"/>
</dbReference>
<reference evidence="1 2" key="1">
    <citation type="submission" date="2018-12" db="EMBL/GenBank/DDBJ databases">
        <authorList>
            <consortium name="Pathogen Informatics"/>
        </authorList>
    </citation>
    <scope>NUCLEOTIDE SEQUENCE [LARGE SCALE GENOMIC DNA]</scope>
    <source>
        <strain evidence="1 2">NCTC9695</strain>
    </source>
</reference>
<protein>
    <submittedName>
        <fullName evidence="1">Uncharacterized protein</fullName>
    </submittedName>
</protein>